<name>A0A370TJ74_9HELO</name>
<dbReference type="Proteomes" id="UP000254866">
    <property type="component" value="Unassembled WGS sequence"/>
</dbReference>
<evidence type="ECO:0000256" key="7">
    <source>
        <dbReference type="SAM" id="Phobius"/>
    </source>
</evidence>
<keyword evidence="4 7" id="KW-0472">Membrane</keyword>
<evidence type="ECO:0000256" key="1">
    <source>
        <dbReference type="ARBA" id="ARBA00004141"/>
    </source>
</evidence>
<keyword evidence="3 7" id="KW-1133">Transmembrane helix</keyword>
<dbReference type="GO" id="GO:0016020">
    <property type="term" value="C:membrane"/>
    <property type="evidence" value="ECO:0007669"/>
    <property type="project" value="UniProtKB-SubCell"/>
</dbReference>
<evidence type="ECO:0000259" key="8">
    <source>
        <dbReference type="Pfam" id="PF20684"/>
    </source>
</evidence>
<feature type="region of interest" description="Disordered" evidence="6">
    <location>
        <begin position="299"/>
        <end position="378"/>
    </location>
</feature>
<evidence type="ECO:0000256" key="2">
    <source>
        <dbReference type="ARBA" id="ARBA00022692"/>
    </source>
</evidence>
<feature type="transmembrane region" description="Helical" evidence="7">
    <location>
        <begin position="51"/>
        <end position="76"/>
    </location>
</feature>
<sequence length="378" mass="41743">MSDSMPPPGPDVNLVAQYMVPCGILAAFSFGLCATRIYTRCQPKFNLKWDDYLILLAEIFSFFGYISAIVAATHGWGHPSFYIAPKNATIALKCSFAIQILWMQAIALVRLSIASSLLPLSRSKWWKATLWTLITVQVILYVGWMVVGFFNCRPLRSMWTPVENMTCWPTIYTLNFGWASSAFFVTMDLTMALMPIQLIRTLNRPRSEKILVCCLMALGLLTTATAGAKMSTFPNVYKGDPLSATIYSSLLAKLEEQVGIICACLPTLKAPAERLLIRMGVLSDQVRSTMSRPSFVLSMQQDNTAVPPTSNMSPYDSSKSPQKHNHTTSEMEWADESKLTMAESTSRQASSGSERTVGGMASKEVLHPNGVSRADDAV</sequence>
<evidence type="ECO:0000256" key="5">
    <source>
        <dbReference type="ARBA" id="ARBA00038359"/>
    </source>
</evidence>
<reference evidence="9 10" key="1">
    <citation type="journal article" date="2018" name="IMA Fungus">
        <title>IMA Genome-F 9: Draft genome sequence of Annulohypoxylon stygium, Aspergillus mulundensis, Berkeleyomyces basicola (syn. Thielaviopsis basicola), Ceratocystis smalleyi, two Cercospora beticola strains, Coleophoma cylindrospora, Fusarium fracticaudum, Phialophora cf. hyalina, and Morchella septimelata.</title>
        <authorList>
            <person name="Wingfield B.D."/>
            <person name="Bills G.F."/>
            <person name="Dong Y."/>
            <person name="Huang W."/>
            <person name="Nel W.J."/>
            <person name="Swalarsk-Parry B.S."/>
            <person name="Vaghefi N."/>
            <person name="Wilken P.M."/>
            <person name="An Z."/>
            <person name="de Beer Z.W."/>
            <person name="De Vos L."/>
            <person name="Chen L."/>
            <person name="Duong T.A."/>
            <person name="Gao Y."/>
            <person name="Hammerbacher A."/>
            <person name="Kikkert J.R."/>
            <person name="Li Y."/>
            <person name="Li H."/>
            <person name="Li K."/>
            <person name="Li Q."/>
            <person name="Liu X."/>
            <person name="Ma X."/>
            <person name="Naidoo K."/>
            <person name="Pethybridge S.J."/>
            <person name="Sun J."/>
            <person name="Steenkamp E.T."/>
            <person name="van der Nest M.A."/>
            <person name="van Wyk S."/>
            <person name="Wingfield M.J."/>
            <person name="Xiong C."/>
            <person name="Yue Q."/>
            <person name="Zhang X."/>
        </authorList>
    </citation>
    <scope>NUCLEOTIDE SEQUENCE [LARGE SCALE GENOMIC DNA]</scope>
    <source>
        <strain evidence="9 10">BP 5553</strain>
    </source>
</reference>
<dbReference type="RefSeq" id="XP_031868234.1">
    <property type="nucleotide sequence ID" value="XM_032015965.1"/>
</dbReference>
<feature type="transmembrane region" description="Helical" evidence="7">
    <location>
        <begin position="130"/>
        <end position="150"/>
    </location>
</feature>
<keyword evidence="10" id="KW-1185">Reference proteome</keyword>
<evidence type="ECO:0000256" key="3">
    <source>
        <dbReference type="ARBA" id="ARBA00022989"/>
    </source>
</evidence>
<dbReference type="Pfam" id="PF20684">
    <property type="entry name" value="Fung_rhodopsin"/>
    <property type="match status" value="1"/>
</dbReference>
<keyword evidence="2 7" id="KW-0812">Transmembrane</keyword>
<dbReference type="PANTHER" id="PTHR33048">
    <property type="entry name" value="PTH11-LIKE INTEGRAL MEMBRANE PROTEIN (AFU_ORTHOLOGUE AFUA_5G11245)"/>
    <property type="match status" value="1"/>
</dbReference>
<evidence type="ECO:0000256" key="6">
    <source>
        <dbReference type="SAM" id="MobiDB-lite"/>
    </source>
</evidence>
<comment type="subcellular location">
    <subcellularLocation>
        <location evidence="1">Membrane</location>
        <topology evidence="1">Multi-pass membrane protein</topology>
    </subcellularLocation>
</comment>
<protein>
    <recommendedName>
        <fullName evidence="8">Rhodopsin domain-containing protein</fullName>
    </recommendedName>
</protein>
<dbReference type="InterPro" id="IPR049326">
    <property type="entry name" value="Rhodopsin_dom_fungi"/>
</dbReference>
<dbReference type="AlphaFoldDB" id="A0A370TJ74"/>
<dbReference type="GeneID" id="43600191"/>
<proteinExistence type="inferred from homology"/>
<feature type="transmembrane region" description="Helical" evidence="7">
    <location>
        <begin position="15"/>
        <end position="39"/>
    </location>
</feature>
<dbReference type="PANTHER" id="PTHR33048:SF129">
    <property type="entry name" value="INTEGRAL MEMBRANE PROTEIN-RELATED"/>
    <property type="match status" value="1"/>
</dbReference>
<feature type="compositionally biased region" description="Polar residues" evidence="6">
    <location>
        <begin position="342"/>
        <end position="354"/>
    </location>
</feature>
<dbReference type="EMBL" id="NPIC01000006">
    <property type="protein sequence ID" value="RDL35411.1"/>
    <property type="molecule type" value="Genomic_DNA"/>
</dbReference>
<organism evidence="9 10">
    <name type="scientific">Venustampulla echinocandica</name>
    <dbReference type="NCBI Taxonomy" id="2656787"/>
    <lineage>
        <taxon>Eukaryota</taxon>
        <taxon>Fungi</taxon>
        <taxon>Dikarya</taxon>
        <taxon>Ascomycota</taxon>
        <taxon>Pezizomycotina</taxon>
        <taxon>Leotiomycetes</taxon>
        <taxon>Helotiales</taxon>
        <taxon>Pleuroascaceae</taxon>
        <taxon>Venustampulla</taxon>
    </lineage>
</organism>
<evidence type="ECO:0000313" key="9">
    <source>
        <dbReference type="EMBL" id="RDL35411.1"/>
    </source>
</evidence>
<dbReference type="InterPro" id="IPR052337">
    <property type="entry name" value="SAT4-like"/>
</dbReference>
<gene>
    <name evidence="9" type="ORF">BP5553_07342</name>
</gene>
<accession>A0A370TJ74</accession>
<comment type="caution">
    <text evidence="9">The sequence shown here is derived from an EMBL/GenBank/DDBJ whole genome shotgun (WGS) entry which is preliminary data.</text>
</comment>
<dbReference type="OrthoDB" id="5278984at2759"/>
<evidence type="ECO:0000256" key="4">
    <source>
        <dbReference type="ARBA" id="ARBA00023136"/>
    </source>
</evidence>
<feature type="transmembrane region" description="Helical" evidence="7">
    <location>
        <begin position="170"/>
        <end position="189"/>
    </location>
</feature>
<evidence type="ECO:0000313" key="10">
    <source>
        <dbReference type="Proteomes" id="UP000254866"/>
    </source>
</evidence>
<feature type="domain" description="Rhodopsin" evidence="8">
    <location>
        <begin position="36"/>
        <end position="273"/>
    </location>
</feature>
<feature type="compositionally biased region" description="Polar residues" evidence="6">
    <location>
        <begin position="299"/>
        <end position="320"/>
    </location>
</feature>
<comment type="similarity">
    <text evidence="5">Belongs to the SAT4 family.</text>
</comment>